<evidence type="ECO:0000313" key="2">
    <source>
        <dbReference type="EMBL" id="WFD34505.1"/>
    </source>
</evidence>
<keyword evidence="3" id="KW-1185">Reference proteome</keyword>
<feature type="transmembrane region" description="Helical" evidence="1">
    <location>
        <begin position="14"/>
        <end position="31"/>
    </location>
</feature>
<evidence type="ECO:0000256" key="1">
    <source>
        <dbReference type="SAM" id="Phobius"/>
    </source>
</evidence>
<name>A0AAF0ESN0_9BASI</name>
<keyword evidence="1" id="KW-0472">Membrane</keyword>
<dbReference type="Proteomes" id="UP001219933">
    <property type="component" value="Chromosome 2"/>
</dbReference>
<keyword evidence="1" id="KW-1133">Transmembrane helix</keyword>
<proteinExistence type="predicted"/>
<organism evidence="2 3">
    <name type="scientific">Malassezia cuniculi</name>
    <dbReference type="NCBI Taxonomy" id="948313"/>
    <lineage>
        <taxon>Eukaryota</taxon>
        <taxon>Fungi</taxon>
        <taxon>Dikarya</taxon>
        <taxon>Basidiomycota</taxon>
        <taxon>Ustilaginomycotina</taxon>
        <taxon>Malasseziomycetes</taxon>
        <taxon>Malasseziales</taxon>
        <taxon>Malasseziaceae</taxon>
        <taxon>Malassezia</taxon>
    </lineage>
</organism>
<accession>A0AAF0ESN0</accession>
<keyword evidence="1" id="KW-0812">Transmembrane</keyword>
<reference evidence="2" key="1">
    <citation type="submission" date="2023-03" db="EMBL/GenBank/DDBJ databases">
        <title>Mating type loci evolution in Malassezia.</title>
        <authorList>
            <person name="Coelho M.A."/>
        </authorList>
    </citation>
    <scope>NUCLEOTIDE SEQUENCE</scope>
    <source>
        <strain evidence="2">CBS 11721</strain>
    </source>
</reference>
<evidence type="ECO:0000313" key="3">
    <source>
        <dbReference type="Proteomes" id="UP001219933"/>
    </source>
</evidence>
<gene>
    <name evidence="2" type="ORF">MCUN1_001346</name>
</gene>
<dbReference type="AlphaFoldDB" id="A0AAF0ESN0"/>
<sequence>MAIEYARGSPRNMALGWASLIITAYTGYYFAKKLNTSRKLEYIRKQANSDSPDIPEHVLTRTTGPTPIESMWDAMKRYWDK</sequence>
<protein>
    <submittedName>
        <fullName evidence="2">Uncharacterized protein</fullName>
    </submittedName>
</protein>
<dbReference type="EMBL" id="CP119878">
    <property type="protein sequence ID" value="WFD34505.1"/>
    <property type="molecule type" value="Genomic_DNA"/>
</dbReference>